<protein>
    <submittedName>
        <fullName evidence="1">Uncharacterized protein</fullName>
    </submittedName>
</protein>
<reference evidence="1 2" key="1">
    <citation type="journal article" date="2015" name="Genome Announc.">
        <title>Expanding the biotechnology potential of lactobacilli through comparative genomics of 213 strains and associated genera.</title>
        <authorList>
            <person name="Sun Z."/>
            <person name="Harris H.M."/>
            <person name="McCann A."/>
            <person name="Guo C."/>
            <person name="Argimon S."/>
            <person name="Zhang W."/>
            <person name="Yang X."/>
            <person name="Jeffery I.B."/>
            <person name="Cooney J.C."/>
            <person name="Kagawa T.F."/>
            <person name="Liu W."/>
            <person name="Song Y."/>
            <person name="Salvetti E."/>
            <person name="Wrobel A."/>
            <person name="Rasinkangas P."/>
            <person name="Parkhill J."/>
            <person name="Rea M.C."/>
            <person name="O'Sullivan O."/>
            <person name="Ritari J."/>
            <person name="Douillard F.P."/>
            <person name="Paul Ross R."/>
            <person name="Yang R."/>
            <person name="Briner A.E."/>
            <person name="Felis G.E."/>
            <person name="de Vos W.M."/>
            <person name="Barrangou R."/>
            <person name="Klaenhammer T.R."/>
            <person name="Caufield P.W."/>
            <person name="Cui Y."/>
            <person name="Zhang H."/>
            <person name="O'Toole P.W."/>
        </authorList>
    </citation>
    <scope>NUCLEOTIDE SEQUENCE [LARGE SCALE GENOMIC DNA]</scope>
    <source>
        <strain evidence="1 2">DSM 14792</strain>
    </source>
</reference>
<sequence length="81" mass="9672">MSLDYDWSFDQAVEKFKSSKTYKLIDSINDDTFDHESPELFYDYWKNDQKLGYPIDSASLYFARKNNKRNKDNIKIEVISS</sequence>
<keyword evidence="2" id="KW-1185">Reference proteome</keyword>
<dbReference type="PATRIC" id="fig|148604.4.peg.1336"/>
<organism evidence="1 2">
    <name type="scientific">Limosilactobacillus ingluviei</name>
    <dbReference type="NCBI Taxonomy" id="148604"/>
    <lineage>
        <taxon>Bacteria</taxon>
        <taxon>Bacillati</taxon>
        <taxon>Bacillota</taxon>
        <taxon>Bacilli</taxon>
        <taxon>Lactobacillales</taxon>
        <taxon>Lactobacillaceae</taxon>
        <taxon>Limosilactobacillus</taxon>
    </lineage>
</organism>
<accession>A0A0R2H2P5</accession>
<dbReference type="RefSeq" id="WP_056994790.1">
    <property type="nucleotide sequence ID" value="NZ_JQBA01000036.1"/>
</dbReference>
<dbReference type="EMBL" id="JQBA01000036">
    <property type="protein sequence ID" value="KRN43741.1"/>
    <property type="molecule type" value="Genomic_DNA"/>
</dbReference>
<dbReference type="OrthoDB" id="10004236at2"/>
<dbReference type="Proteomes" id="UP000051639">
    <property type="component" value="Unassembled WGS sequence"/>
</dbReference>
<name>A0A0R2H2P5_9LACO</name>
<gene>
    <name evidence="1" type="ORF">IV41_GL001302</name>
</gene>
<evidence type="ECO:0000313" key="1">
    <source>
        <dbReference type="EMBL" id="KRN43741.1"/>
    </source>
</evidence>
<comment type="caution">
    <text evidence="1">The sequence shown here is derived from an EMBL/GenBank/DDBJ whole genome shotgun (WGS) entry which is preliminary data.</text>
</comment>
<evidence type="ECO:0000313" key="2">
    <source>
        <dbReference type="Proteomes" id="UP000051639"/>
    </source>
</evidence>
<dbReference type="AlphaFoldDB" id="A0A0R2H2P5"/>
<proteinExistence type="predicted"/>